<sequence length="530" mass="57800">MEPLVVALAFLLGLGFRKLGYPPLLGYLMAGFIGNATGYGSAEALAPLADAGILLLLFTIGLKLNPRDLKPRYVWASALLHMLIAVPLTAVVIYLIGSVYEPLSFVHGAGPLTLAFALSFSSTVLAIKLFEERGETASFYASIAIGILVVQDVLAVVYLVATSGHWPDPWALILLALPLFIPVFKRLLGMIGHGELLLLAGIVFAFGAAELFQLLGLKAGLGGLVMGMLLARASPGKSKELYDQLLGLKNLLLIGFFLQIGYYGIPRLELVYIAIVLGLLITLRPVIYFCLLTAFGLRARTGWFAGLALFNYSEFGLIVAAIAQQAGILREQWLVTLALSMAISYVFAIPLNRKAHELYIRYSDVLQRFEKPSRLPEEIIGSLGGANIAILGMGRVGRAAYDTLREAGHDKVVGVEESYALTLELTQSGWPCVHGDASDRDFWERTGLANCELILVSLSNHREHVRIARLARELGFEKTIAVATRFPDESVELEALGCVTFYRYQDVGREFARHTLSACSELAEQPSLDR</sequence>
<feature type="transmembrane region" description="Helical" evidence="9">
    <location>
        <begin position="271"/>
        <end position="291"/>
    </location>
</feature>
<dbReference type="GO" id="GO:1902600">
    <property type="term" value="P:proton transmembrane transport"/>
    <property type="evidence" value="ECO:0007669"/>
    <property type="project" value="InterPro"/>
</dbReference>
<comment type="similarity">
    <text evidence="2">Belongs to the monovalent cation:proton antiporter 2 (CPA2) transporter (TC 2.A.37) family.</text>
</comment>
<reference evidence="11 12" key="1">
    <citation type="submission" date="2016-12" db="EMBL/GenBank/DDBJ databases">
        <authorList>
            <person name="Song W.-J."/>
            <person name="Kurnit D.M."/>
        </authorList>
    </citation>
    <scope>NUCLEOTIDE SEQUENCE [LARGE SCALE GENOMIC DNA]</scope>
    <source>
        <strain evidence="11 12">IMCC3135</strain>
    </source>
</reference>
<evidence type="ECO:0000256" key="3">
    <source>
        <dbReference type="ARBA" id="ARBA00022448"/>
    </source>
</evidence>
<dbReference type="GO" id="GO:0006813">
    <property type="term" value="P:potassium ion transport"/>
    <property type="evidence" value="ECO:0007669"/>
    <property type="project" value="InterPro"/>
</dbReference>
<evidence type="ECO:0000256" key="9">
    <source>
        <dbReference type="SAM" id="Phobius"/>
    </source>
</evidence>
<dbReference type="InterPro" id="IPR006153">
    <property type="entry name" value="Cation/H_exchanger_TM"/>
</dbReference>
<feature type="transmembrane region" description="Helical" evidence="9">
    <location>
        <begin position="332"/>
        <end position="351"/>
    </location>
</feature>
<dbReference type="Pfam" id="PF00999">
    <property type="entry name" value="Na_H_Exchanger"/>
    <property type="match status" value="2"/>
</dbReference>
<evidence type="ECO:0000256" key="6">
    <source>
        <dbReference type="ARBA" id="ARBA00022989"/>
    </source>
</evidence>
<name>A0A2Z2NR90_9GAMM</name>
<dbReference type="Gene3D" id="1.20.1530.20">
    <property type="match status" value="1"/>
</dbReference>
<evidence type="ECO:0000313" key="11">
    <source>
        <dbReference type="EMBL" id="ASJ72521.1"/>
    </source>
</evidence>
<feature type="transmembrane region" description="Helical" evidence="9">
    <location>
        <begin position="167"/>
        <end position="184"/>
    </location>
</feature>
<dbReference type="PANTHER" id="PTHR42751">
    <property type="entry name" value="SODIUM/HYDROGEN EXCHANGER FAMILY/TRKA DOMAIN PROTEIN"/>
    <property type="match status" value="1"/>
</dbReference>
<dbReference type="AlphaFoldDB" id="A0A2Z2NR90"/>
<evidence type="ECO:0000256" key="4">
    <source>
        <dbReference type="ARBA" id="ARBA00022449"/>
    </source>
</evidence>
<evidence type="ECO:0000259" key="10">
    <source>
        <dbReference type="PROSITE" id="PS51201"/>
    </source>
</evidence>
<dbReference type="OrthoDB" id="3418949at2"/>
<proteinExistence type="inferred from homology"/>
<dbReference type="EMBL" id="CP018632">
    <property type="protein sequence ID" value="ASJ72521.1"/>
    <property type="molecule type" value="Genomic_DNA"/>
</dbReference>
<dbReference type="PROSITE" id="PS51201">
    <property type="entry name" value="RCK_N"/>
    <property type="match status" value="1"/>
</dbReference>
<dbReference type="PANTHER" id="PTHR42751:SF1">
    <property type="entry name" value="CATION_PROTON ANTIPORTER YBAL-RELATED"/>
    <property type="match status" value="1"/>
</dbReference>
<evidence type="ECO:0000256" key="2">
    <source>
        <dbReference type="ARBA" id="ARBA00005551"/>
    </source>
</evidence>
<feature type="transmembrane region" description="Helical" evidence="9">
    <location>
        <begin position="191"/>
        <end position="209"/>
    </location>
</feature>
<feature type="transmembrane region" description="Helical" evidence="9">
    <location>
        <begin position="139"/>
        <end position="161"/>
    </location>
</feature>
<dbReference type="InterPro" id="IPR003148">
    <property type="entry name" value="RCK_N"/>
</dbReference>
<keyword evidence="4" id="KW-0050">Antiport</keyword>
<dbReference type="RefSeq" id="WP_088917824.1">
    <property type="nucleotide sequence ID" value="NZ_CP018632.1"/>
</dbReference>
<dbReference type="Proteomes" id="UP000250079">
    <property type="component" value="Chromosome"/>
</dbReference>
<keyword evidence="12" id="KW-1185">Reference proteome</keyword>
<feature type="transmembrane region" description="Helical" evidence="9">
    <location>
        <begin position="44"/>
        <end position="62"/>
    </location>
</feature>
<keyword evidence="5 9" id="KW-0812">Transmembrane</keyword>
<keyword evidence="6 9" id="KW-1133">Transmembrane helix</keyword>
<keyword evidence="3" id="KW-0813">Transport</keyword>
<protein>
    <submittedName>
        <fullName evidence="11">Glutathione-regulated potassium-efflux system protein KefC</fullName>
    </submittedName>
</protein>
<feature type="transmembrane region" description="Helical" evidence="9">
    <location>
        <begin position="108"/>
        <end position="127"/>
    </location>
</feature>
<gene>
    <name evidence="11" type="primary">kefC_1</name>
    <name evidence="11" type="ORF">IMCC3135_12165</name>
</gene>
<feature type="transmembrane region" description="Helical" evidence="9">
    <location>
        <begin position="303"/>
        <end position="326"/>
    </location>
</feature>
<keyword evidence="8 9" id="KW-0472">Membrane</keyword>
<evidence type="ECO:0000256" key="1">
    <source>
        <dbReference type="ARBA" id="ARBA00004141"/>
    </source>
</evidence>
<dbReference type="InterPro" id="IPR036291">
    <property type="entry name" value="NAD(P)-bd_dom_sf"/>
</dbReference>
<evidence type="ECO:0000256" key="7">
    <source>
        <dbReference type="ARBA" id="ARBA00023065"/>
    </source>
</evidence>
<feature type="domain" description="RCK N-terminal" evidence="10">
    <location>
        <begin position="385"/>
        <end position="503"/>
    </location>
</feature>
<dbReference type="Pfam" id="PF02254">
    <property type="entry name" value="TrkA_N"/>
    <property type="match status" value="1"/>
</dbReference>
<dbReference type="SUPFAM" id="SSF51735">
    <property type="entry name" value="NAD(P)-binding Rossmann-fold domains"/>
    <property type="match status" value="1"/>
</dbReference>
<evidence type="ECO:0000313" key="12">
    <source>
        <dbReference type="Proteomes" id="UP000250079"/>
    </source>
</evidence>
<keyword evidence="7" id="KW-0406">Ion transport</keyword>
<evidence type="ECO:0000256" key="8">
    <source>
        <dbReference type="ARBA" id="ARBA00023136"/>
    </source>
</evidence>
<accession>A0A2Z2NR90</accession>
<dbReference type="InterPro" id="IPR038770">
    <property type="entry name" value="Na+/solute_symporter_sf"/>
</dbReference>
<comment type="subcellular location">
    <subcellularLocation>
        <location evidence="1">Membrane</location>
        <topology evidence="1">Multi-pass membrane protein</topology>
    </subcellularLocation>
</comment>
<dbReference type="KEGG" id="gai:IMCC3135_12165"/>
<organism evidence="11 12">
    <name type="scientific">Granulosicoccus antarcticus IMCC3135</name>
    <dbReference type="NCBI Taxonomy" id="1192854"/>
    <lineage>
        <taxon>Bacteria</taxon>
        <taxon>Pseudomonadati</taxon>
        <taxon>Pseudomonadota</taxon>
        <taxon>Gammaproteobacteria</taxon>
        <taxon>Chromatiales</taxon>
        <taxon>Granulosicoccaceae</taxon>
        <taxon>Granulosicoccus</taxon>
    </lineage>
</organism>
<dbReference type="GO" id="GO:0016020">
    <property type="term" value="C:membrane"/>
    <property type="evidence" value="ECO:0007669"/>
    <property type="project" value="UniProtKB-SubCell"/>
</dbReference>
<evidence type="ECO:0000256" key="5">
    <source>
        <dbReference type="ARBA" id="ARBA00022692"/>
    </source>
</evidence>
<feature type="transmembrane region" description="Helical" evidence="9">
    <location>
        <begin position="74"/>
        <end position="96"/>
    </location>
</feature>
<dbReference type="GO" id="GO:0015297">
    <property type="term" value="F:antiporter activity"/>
    <property type="evidence" value="ECO:0007669"/>
    <property type="project" value="UniProtKB-KW"/>
</dbReference>
<dbReference type="Gene3D" id="3.40.50.720">
    <property type="entry name" value="NAD(P)-binding Rossmann-like Domain"/>
    <property type="match status" value="1"/>
</dbReference>